<dbReference type="GO" id="GO:0009423">
    <property type="term" value="P:chorismate biosynthetic process"/>
    <property type="evidence" value="ECO:0007669"/>
    <property type="project" value="UniProtKB-UniRule"/>
</dbReference>
<feature type="binding site" evidence="18">
    <location>
        <position position="184"/>
    </location>
    <ligand>
        <name>Zn(2+)</name>
        <dbReference type="ChEBI" id="CHEBI:29105"/>
    </ligand>
</feature>
<comment type="subcellular location">
    <subcellularLocation>
        <location evidence="4 18">Cytoplasm</location>
    </subcellularLocation>
</comment>
<keyword evidence="12 18" id="KW-0547">Nucleotide-binding</keyword>
<keyword evidence="9 18" id="KW-0963">Cytoplasm</keyword>
<feature type="binding site" evidence="18">
    <location>
        <position position="151"/>
    </location>
    <ligand>
        <name>NAD(+)</name>
        <dbReference type="ChEBI" id="CHEBI:57540"/>
    </ligand>
</feature>
<feature type="binding site" evidence="18">
    <location>
        <position position="142"/>
    </location>
    <ligand>
        <name>NAD(+)</name>
        <dbReference type="ChEBI" id="CHEBI:57540"/>
    </ligand>
</feature>
<dbReference type="InterPro" id="IPR030963">
    <property type="entry name" value="DHQ_synth_fam"/>
</dbReference>
<dbReference type="Pfam" id="PF01761">
    <property type="entry name" value="DHQ_synthase"/>
    <property type="match status" value="1"/>
</dbReference>
<dbReference type="GO" id="GO:0000166">
    <property type="term" value="F:nucleotide binding"/>
    <property type="evidence" value="ECO:0007669"/>
    <property type="project" value="UniProtKB-KW"/>
</dbReference>
<protein>
    <recommendedName>
        <fullName evidence="8 18">3-dehydroquinate synthase</fullName>
        <shortName evidence="18">DHQS</shortName>
        <ecNumber evidence="7 18">4.2.3.4</ecNumber>
    </recommendedName>
</protein>
<comment type="cofactor">
    <cofactor evidence="3">
        <name>Zn(2+)</name>
        <dbReference type="ChEBI" id="CHEBI:29105"/>
    </cofactor>
</comment>
<evidence type="ECO:0000313" key="22">
    <source>
        <dbReference type="Proteomes" id="UP000185568"/>
    </source>
</evidence>
<reference evidence="21 22" key="1">
    <citation type="submission" date="2016-12" db="EMBL/GenBank/DDBJ databases">
        <title>Domibacillus antri genome sequencing.</title>
        <authorList>
            <person name="Verma A."/>
            <person name="Krishnamurthi S."/>
        </authorList>
    </citation>
    <scope>NUCLEOTIDE SEQUENCE [LARGE SCALE GENOMIC DNA]</scope>
    <source>
        <strain evidence="21 22">XD80</strain>
    </source>
</reference>
<evidence type="ECO:0000256" key="13">
    <source>
        <dbReference type="ARBA" id="ARBA00022833"/>
    </source>
</evidence>
<evidence type="ECO:0000256" key="8">
    <source>
        <dbReference type="ARBA" id="ARBA00017684"/>
    </source>
</evidence>
<dbReference type="NCBIfam" id="TIGR01357">
    <property type="entry name" value="aroB"/>
    <property type="match status" value="1"/>
</dbReference>
<comment type="caution">
    <text evidence="18">Lacks conserved residue(s) required for the propagation of feature annotation.</text>
</comment>
<feature type="binding site" evidence="18">
    <location>
        <position position="264"/>
    </location>
    <ligand>
        <name>Zn(2+)</name>
        <dbReference type="ChEBI" id="CHEBI:29105"/>
    </ligand>
</feature>
<sequence>MNRVMIETAAKTYPVVIGERAVETITSFLDEMDKKPTRLFIIADESVRALHGVRLEAALPSDIPADWHNVPAGESAKSFGVFEQCLTRMLECSLDRRSLVVAFGGGACGDLAGFCAAAYMRGIPFIQVPTTILAHDSAVGGKTAVNHPLGKNMIGAFHQPEAVIFDTLFLQSLSEKETRSGFAEVIKHALIADPSLYEDIRSSVNNASDMSGSFLEYCLKRGIEIKGSIVKEDELETGVRAYLNFGHTYGHAVEALSGYGNVAHGEAVACGMIFALYASAAKNGLSFDIPAFAKWLKTAGYPVESGTMFSFNDIYEVMTRDKKAYGGTVRFVLLSKIGEPYVTDMTKEELQKIDEQFRKEAVKW</sequence>
<feature type="binding site" evidence="18">
    <location>
        <begin position="130"/>
        <end position="131"/>
    </location>
    <ligand>
        <name>NAD(+)</name>
        <dbReference type="ChEBI" id="CHEBI:57540"/>
    </ligand>
</feature>
<feature type="binding site" evidence="18">
    <location>
        <position position="247"/>
    </location>
    <ligand>
        <name>Zn(2+)</name>
        <dbReference type="ChEBI" id="CHEBI:29105"/>
    </ligand>
</feature>
<keyword evidence="11 18" id="KW-0479">Metal-binding</keyword>
<dbReference type="Proteomes" id="UP000185568">
    <property type="component" value="Unassembled WGS sequence"/>
</dbReference>
<evidence type="ECO:0000256" key="15">
    <source>
        <dbReference type="ARBA" id="ARBA00023141"/>
    </source>
</evidence>
<feature type="domain" description="3-dehydroquinate synthase C-terminal" evidence="20">
    <location>
        <begin position="181"/>
        <end position="324"/>
    </location>
</feature>
<dbReference type="GO" id="GO:0005737">
    <property type="term" value="C:cytoplasm"/>
    <property type="evidence" value="ECO:0007669"/>
    <property type="project" value="UniProtKB-SubCell"/>
</dbReference>
<comment type="cofactor">
    <cofactor evidence="2 18">
        <name>NAD(+)</name>
        <dbReference type="ChEBI" id="CHEBI:57540"/>
    </cofactor>
</comment>
<organism evidence="21 22">
    <name type="scientific">Domibacillus antri</name>
    <dbReference type="NCBI Taxonomy" id="1714264"/>
    <lineage>
        <taxon>Bacteria</taxon>
        <taxon>Bacillati</taxon>
        <taxon>Bacillota</taxon>
        <taxon>Bacilli</taxon>
        <taxon>Bacillales</taxon>
        <taxon>Bacillaceae</taxon>
        <taxon>Domibacillus</taxon>
    </lineage>
</organism>
<dbReference type="PIRSF" id="PIRSF001455">
    <property type="entry name" value="DHQ_synth"/>
    <property type="match status" value="1"/>
</dbReference>
<comment type="catalytic activity">
    <reaction evidence="1 18">
        <text>7-phospho-2-dehydro-3-deoxy-D-arabino-heptonate = 3-dehydroquinate + phosphate</text>
        <dbReference type="Rhea" id="RHEA:21968"/>
        <dbReference type="ChEBI" id="CHEBI:32364"/>
        <dbReference type="ChEBI" id="CHEBI:43474"/>
        <dbReference type="ChEBI" id="CHEBI:58394"/>
        <dbReference type="EC" id="4.2.3.4"/>
    </reaction>
</comment>
<evidence type="ECO:0000313" key="21">
    <source>
        <dbReference type="EMBL" id="OLN23238.1"/>
    </source>
</evidence>
<dbReference type="RefSeq" id="WP_075397529.1">
    <property type="nucleotide sequence ID" value="NZ_MSDU01000008.1"/>
</dbReference>
<dbReference type="UniPathway" id="UPA00053">
    <property type="reaction ID" value="UER00085"/>
</dbReference>
<evidence type="ECO:0000256" key="7">
    <source>
        <dbReference type="ARBA" id="ARBA00013031"/>
    </source>
</evidence>
<feature type="domain" description="3-dehydroquinate synthase N-terminal" evidence="19">
    <location>
        <begin position="69"/>
        <end position="179"/>
    </location>
</feature>
<dbReference type="InterPro" id="IPR056179">
    <property type="entry name" value="DHQS_C"/>
</dbReference>
<comment type="pathway">
    <text evidence="5 18">Metabolic intermediate biosynthesis; chorismate biosynthesis; chorismate from D-erythrose 4-phosphate and phosphoenolpyruvate: step 2/7.</text>
</comment>
<dbReference type="InterPro" id="IPR016037">
    <property type="entry name" value="DHQ_synth_AroB"/>
</dbReference>
<dbReference type="EMBL" id="MSDU01000008">
    <property type="protein sequence ID" value="OLN23238.1"/>
    <property type="molecule type" value="Genomic_DNA"/>
</dbReference>
<dbReference type="STRING" id="1714264.BTO30_04525"/>
<dbReference type="Gene3D" id="3.40.50.1970">
    <property type="match status" value="1"/>
</dbReference>
<dbReference type="CDD" id="cd08195">
    <property type="entry name" value="DHQS"/>
    <property type="match status" value="1"/>
</dbReference>
<evidence type="ECO:0000256" key="17">
    <source>
        <dbReference type="ARBA" id="ARBA00023285"/>
    </source>
</evidence>
<comment type="function">
    <text evidence="18">Catalyzes the conversion of 3-deoxy-D-arabino-heptulosonate 7-phosphate (DAHP) to dehydroquinate (DHQ).</text>
</comment>
<keyword evidence="13 18" id="KW-0862">Zinc</keyword>
<dbReference type="HAMAP" id="MF_00110">
    <property type="entry name" value="DHQ_synthase"/>
    <property type="match status" value="1"/>
</dbReference>
<dbReference type="EC" id="4.2.3.4" evidence="7 18"/>
<dbReference type="InterPro" id="IPR050071">
    <property type="entry name" value="Dehydroquinate_synthase"/>
</dbReference>
<evidence type="ECO:0000256" key="11">
    <source>
        <dbReference type="ARBA" id="ARBA00022723"/>
    </source>
</evidence>
<gene>
    <name evidence="18" type="primary">aroB</name>
    <name evidence="21" type="ORF">BTO30_04525</name>
</gene>
<dbReference type="FunFam" id="3.40.50.1970:FF:000007">
    <property type="entry name" value="Pentafunctional AROM polypeptide"/>
    <property type="match status" value="1"/>
</dbReference>
<evidence type="ECO:0000256" key="2">
    <source>
        <dbReference type="ARBA" id="ARBA00001911"/>
    </source>
</evidence>
<dbReference type="PANTHER" id="PTHR43622">
    <property type="entry name" value="3-DEHYDROQUINATE SYNTHASE"/>
    <property type="match status" value="1"/>
</dbReference>
<keyword evidence="14 18" id="KW-0520">NAD</keyword>
<evidence type="ECO:0000256" key="5">
    <source>
        <dbReference type="ARBA" id="ARBA00004661"/>
    </source>
</evidence>
<dbReference type="GO" id="GO:0008652">
    <property type="term" value="P:amino acid biosynthetic process"/>
    <property type="evidence" value="ECO:0007669"/>
    <property type="project" value="UniProtKB-KW"/>
</dbReference>
<dbReference type="PANTHER" id="PTHR43622:SF7">
    <property type="entry name" value="3-DEHYDROQUINATE SYNTHASE, CHLOROPLASTIC"/>
    <property type="match status" value="1"/>
</dbReference>
<dbReference type="GO" id="GO:0009073">
    <property type="term" value="P:aromatic amino acid family biosynthetic process"/>
    <property type="evidence" value="ECO:0007669"/>
    <property type="project" value="UniProtKB-KW"/>
</dbReference>
<keyword evidence="10 18" id="KW-0028">Amino-acid biosynthesis</keyword>
<feature type="binding site" evidence="18">
    <location>
        <begin position="106"/>
        <end position="110"/>
    </location>
    <ligand>
        <name>NAD(+)</name>
        <dbReference type="ChEBI" id="CHEBI:57540"/>
    </ligand>
</feature>
<evidence type="ECO:0000259" key="20">
    <source>
        <dbReference type="Pfam" id="PF24621"/>
    </source>
</evidence>
<evidence type="ECO:0000256" key="4">
    <source>
        <dbReference type="ARBA" id="ARBA00004496"/>
    </source>
</evidence>
<evidence type="ECO:0000256" key="6">
    <source>
        <dbReference type="ARBA" id="ARBA00005412"/>
    </source>
</evidence>
<dbReference type="Gene3D" id="1.20.1090.10">
    <property type="entry name" value="Dehydroquinate synthase-like - alpha domain"/>
    <property type="match status" value="1"/>
</dbReference>
<evidence type="ECO:0000259" key="19">
    <source>
        <dbReference type="Pfam" id="PF01761"/>
    </source>
</evidence>
<dbReference type="InterPro" id="IPR030960">
    <property type="entry name" value="DHQS/DOIS_N"/>
</dbReference>
<comment type="caution">
    <text evidence="21">The sequence shown here is derived from an EMBL/GenBank/DDBJ whole genome shotgun (WGS) entry which is preliminary data.</text>
</comment>
<evidence type="ECO:0000256" key="1">
    <source>
        <dbReference type="ARBA" id="ARBA00001393"/>
    </source>
</evidence>
<evidence type="ECO:0000256" key="18">
    <source>
        <dbReference type="HAMAP-Rule" id="MF_00110"/>
    </source>
</evidence>
<comment type="cofactor">
    <cofactor evidence="18">
        <name>Co(2+)</name>
        <dbReference type="ChEBI" id="CHEBI:48828"/>
    </cofactor>
    <cofactor evidence="18">
        <name>Zn(2+)</name>
        <dbReference type="ChEBI" id="CHEBI:29105"/>
    </cofactor>
    <text evidence="18">Binds 1 divalent metal cation per subunit. Can use either Co(2+) or Zn(2+).</text>
</comment>
<name>A0A1Q8Q7B5_9BACI</name>
<dbReference type="GO" id="GO:0046872">
    <property type="term" value="F:metal ion binding"/>
    <property type="evidence" value="ECO:0007669"/>
    <property type="project" value="UniProtKB-KW"/>
</dbReference>
<evidence type="ECO:0000256" key="16">
    <source>
        <dbReference type="ARBA" id="ARBA00023239"/>
    </source>
</evidence>
<keyword evidence="15 18" id="KW-0057">Aromatic amino acid biosynthesis</keyword>
<evidence type="ECO:0000256" key="12">
    <source>
        <dbReference type="ARBA" id="ARBA00022741"/>
    </source>
</evidence>
<dbReference type="Pfam" id="PF24621">
    <property type="entry name" value="DHQS_C"/>
    <property type="match status" value="1"/>
</dbReference>
<evidence type="ECO:0000256" key="14">
    <source>
        <dbReference type="ARBA" id="ARBA00023027"/>
    </source>
</evidence>
<dbReference type="OrthoDB" id="9806583at2"/>
<keyword evidence="22" id="KW-1185">Reference proteome</keyword>
<dbReference type="SUPFAM" id="SSF56796">
    <property type="entry name" value="Dehydroquinate synthase-like"/>
    <property type="match status" value="1"/>
</dbReference>
<evidence type="ECO:0000256" key="3">
    <source>
        <dbReference type="ARBA" id="ARBA00001947"/>
    </source>
</evidence>
<keyword evidence="16 18" id="KW-0456">Lyase</keyword>
<keyword evidence="17 18" id="KW-0170">Cobalt</keyword>
<proteinExistence type="inferred from homology"/>
<accession>A0A1Q8Q7B5</accession>
<dbReference type="AlphaFoldDB" id="A0A1Q8Q7B5"/>
<evidence type="ECO:0000256" key="9">
    <source>
        <dbReference type="ARBA" id="ARBA00022490"/>
    </source>
</evidence>
<comment type="similarity">
    <text evidence="6 18">Belongs to the sugar phosphate cyclases superfamily. Dehydroquinate synthase family.</text>
</comment>
<evidence type="ECO:0000256" key="10">
    <source>
        <dbReference type="ARBA" id="ARBA00022605"/>
    </source>
</evidence>
<dbReference type="GO" id="GO:0003856">
    <property type="term" value="F:3-dehydroquinate synthase activity"/>
    <property type="evidence" value="ECO:0007669"/>
    <property type="project" value="UniProtKB-UniRule"/>
</dbReference>